<dbReference type="Pfam" id="PF06470">
    <property type="entry name" value="SMC_hinge"/>
    <property type="match status" value="1"/>
</dbReference>
<comment type="subcellular location">
    <subcellularLocation>
        <location evidence="1">Nucleus</location>
    </subcellularLocation>
</comment>
<dbReference type="EMBL" id="CADEBD010000301">
    <property type="protein sequence ID" value="CAB3236403.1"/>
    <property type="molecule type" value="Genomic_DNA"/>
</dbReference>
<evidence type="ECO:0000256" key="3">
    <source>
        <dbReference type="ARBA" id="ARBA00022741"/>
    </source>
</evidence>
<feature type="compositionally biased region" description="Low complexity" evidence="9">
    <location>
        <begin position="1620"/>
        <end position="1633"/>
    </location>
</feature>
<comment type="similarity">
    <text evidence="2">Belongs to the SMC family. SMC2 subfamily.</text>
</comment>
<keyword evidence="4" id="KW-0067">ATP-binding</keyword>
<evidence type="ECO:0000256" key="5">
    <source>
        <dbReference type="ARBA" id="ARBA00023054"/>
    </source>
</evidence>
<evidence type="ECO:0000256" key="9">
    <source>
        <dbReference type="SAM" id="MobiDB-lite"/>
    </source>
</evidence>
<evidence type="ECO:0000256" key="4">
    <source>
        <dbReference type="ARBA" id="ARBA00022840"/>
    </source>
</evidence>
<name>A0A8S0ZPV0_ARCPL</name>
<dbReference type="PANTHER" id="PTHR43977">
    <property type="entry name" value="STRUCTURAL MAINTENANCE OF CHROMOSOMES PROTEIN 3"/>
    <property type="match status" value="1"/>
</dbReference>
<feature type="region of interest" description="Disordered" evidence="9">
    <location>
        <begin position="1752"/>
        <end position="1786"/>
    </location>
</feature>
<organism evidence="11 12">
    <name type="scientific">Arctia plantaginis</name>
    <name type="common">Wood tiger moth</name>
    <name type="synonym">Phalaena plantaginis</name>
    <dbReference type="NCBI Taxonomy" id="874455"/>
    <lineage>
        <taxon>Eukaryota</taxon>
        <taxon>Metazoa</taxon>
        <taxon>Ecdysozoa</taxon>
        <taxon>Arthropoda</taxon>
        <taxon>Hexapoda</taxon>
        <taxon>Insecta</taxon>
        <taxon>Pterygota</taxon>
        <taxon>Neoptera</taxon>
        <taxon>Endopterygota</taxon>
        <taxon>Lepidoptera</taxon>
        <taxon>Glossata</taxon>
        <taxon>Ditrysia</taxon>
        <taxon>Noctuoidea</taxon>
        <taxon>Erebidae</taxon>
        <taxon>Arctiinae</taxon>
        <taxon>Arctia</taxon>
    </lineage>
</organism>
<feature type="coiled-coil region" evidence="8">
    <location>
        <begin position="359"/>
        <end position="460"/>
    </location>
</feature>
<dbReference type="Gene3D" id="3.40.50.300">
    <property type="entry name" value="P-loop containing nucleotide triphosphate hydrolases"/>
    <property type="match status" value="1"/>
</dbReference>
<feature type="region of interest" description="Disordered" evidence="9">
    <location>
        <begin position="1412"/>
        <end position="1443"/>
    </location>
</feature>
<evidence type="ECO:0000313" key="12">
    <source>
        <dbReference type="Proteomes" id="UP000494256"/>
    </source>
</evidence>
<accession>A0A8S0ZPV0</accession>
<dbReference type="GO" id="GO:0030261">
    <property type="term" value="P:chromosome condensation"/>
    <property type="evidence" value="ECO:0007669"/>
    <property type="project" value="UniProtKB-KW"/>
</dbReference>
<feature type="region of interest" description="Disordered" evidence="9">
    <location>
        <begin position="1552"/>
        <end position="1583"/>
    </location>
</feature>
<feature type="compositionally biased region" description="Low complexity" evidence="9">
    <location>
        <begin position="1340"/>
        <end position="1353"/>
    </location>
</feature>
<keyword evidence="7" id="KW-0131">Cell cycle</keyword>
<evidence type="ECO:0000256" key="6">
    <source>
        <dbReference type="ARBA" id="ARBA00023067"/>
    </source>
</evidence>
<dbReference type="Pfam" id="PF02463">
    <property type="entry name" value="SMC_N"/>
    <property type="match status" value="1"/>
</dbReference>
<feature type="compositionally biased region" description="Polar residues" evidence="9">
    <location>
        <begin position="1433"/>
        <end position="1443"/>
    </location>
</feature>
<evidence type="ECO:0000259" key="10">
    <source>
        <dbReference type="SMART" id="SM00968"/>
    </source>
</evidence>
<feature type="region of interest" description="Disordered" evidence="9">
    <location>
        <begin position="1050"/>
        <end position="1084"/>
    </location>
</feature>
<feature type="coiled-coil region" evidence="8">
    <location>
        <begin position="671"/>
        <end position="705"/>
    </location>
</feature>
<dbReference type="GO" id="GO:0005524">
    <property type="term" value="F:ATP binding"/>
    <property type="evidence" value="ECO:0007669"/>
    <property type="project" value="UniProtKB-KW"/>
</dbReference>
<keyword evidence="3" id="KW-0547">Nucleotide-binding</keyword>
<dbReference type="InterPro" id="IPR027120">
    <property type="entry name" value="Smc2_ABC"/>
</dbReference>
<feature type="region of interest" description="Disordered" evidence="9">
    <location>
        <begin position="1272"/>
        <end position="1303"/>
    </location>
</feature>
<feature type="region of interest" description="Disordered" evidence="9">
    <location>
        <begin position="1610"/>
        <end position="1644"/>
    </location>
</feature>
<comment type="caution">
    <text evidence="11">The sequence shown here is derived from an EMBL/GenBank/DDBJ whole genome shotgun (WGS) entry which is preliminary data.</text>
</comment>
<dbReference type="GO" id="GO:0005694">
    <property type="term" value="C:chromosome"/>
    <property type="evidence" value="ECO:0007669"/>
    <property type="project" value="InterPro"/>
</dbReference>
<evidence type="ECO:0000256" key="7">
    <source>
        <dbReference type="ARBA" id="ARBA00023306"/>
    </source>
</evidence>
<feature type="coiled-coil region" evidence="8">
    <location>
        <begin position="210"/>
        <end position="316"/>
    </location>
</feature>
<sequence length="1827" mass="199627">MYIKSIVLDGFKSYGNRVEITGFDPEFNAITGLNGTGKSNILDSICFVLGITNLSNVRAGSLQELIYKHGQAGITKATVSISFDNRDKRQCPIGYENQDEITVTRQVVMGGKNKYLINGINVQNKRVSDLFCSVQLNVNNPHFLIMQGRITKVLNMKPAEILSMVEEAAGTRMYEAKKQIALKTIDKKDAKLRELNDIIREDIAPKLQKLQDERAQFQEYQKVVRELENLTRLYVAYRYVTAEQNAQEAEGKVMQVQNEIKSKKDNIKKNKKEAEDLDKEMAELSRRLDEESGNALQRLQAELQALERDEAGAGAAHRAGRDARAEHERRARLLQRALADDDAALAAKRAALAQISSTFENLRAASEASETALAEAQQKFLSVSSGNEGASESLQDQLMAAKAEASEASTRISQSTMEKKHAEERLKTLEKEFNSSSAQFKRDQDNIGKQQAQIDKLQAELSRMTFSAERQGELQRAVRARGGAARAQRDRLDALAARLTRCEFKYQPPHHDFDSRRVSGTICRLIDVCDPVYCTALETAAGGRLYNVVVDTEVTSKLLLQRGQLQTRTTIIPLNKISGHVIDRETVKLAQKIGGGPENVQLALDLISFAPHLRPAMAWVFGGTLVCRDLDTAKRVTFHPAVRRRCVTLDGDVFDPSGTLSGGARQKGGSVLLQLQELKQLEQTLQATEAQLSQDTAELNAMQQAAEKYTSTQQKYEMMSHELEVIKARLATTSTAQLHAEIQSLRAQVEELTAAVERDKVTQKETAARARELEAKVKDIKGHREREFKKAEEALKKAKKDAELHGNSWKQREQELETLKLEVQELENAVTTSRQQLEETSQAAEQLRETFEAAKLEHERTTEAVKEMQSRIKKQKAEISGRSGEITRLNQNKEQLGKASGDLELAIKELEYKIKELQTEAAECVRKIESLESEYTWIASEREYFGAAGGLYDFAGRQAHVAGQRLAMLKERRDKLARGLNARAHTLLGKEEEQVRVSCVPQGSTAERDASASPCSRSGGTSWRAASTRARTPCWARRRSRCVCRVYRRAPRQSGTPAPRHAQGAEGQAGARPQRARAHPAGQGGGAGACVVCTAGLHGRAGRQRLAMLKERRDKLARGLNARAHTLLGKEEEQVRVSCVPQGSTAERDASASPCSRSGGTSWRAASTRARTPCWARRRSRCVCRVYRRAPRQSGTPAPRHAQGAEGQAGARPQRARAHPAGQGGGAGACVVCTAGLHGRAGRQRLAMLKERRDKLARGLNARAHTLLGKEEEQVRVSCVPQGSTAERDASASPCSRSGGTSWRAASTRARTPCWARRRSRCVCRVYRRAPRQSGTPAPRHAQGAEGQAGARPQRARAHPAGQGGGAGACVVCTAGLHGRAGRQRLAMLKERRDKLARGLNARAHTLLGKEEEQVRVSCVPQGSTAERDASASPCSRSGGTSWRAASTRARTPCWARRRSRCVCRVYRRAPRQSGTPAPRHAQGAEGQAGARPQRARAHPAGQGGGAGACVVCTAGLHGRAGRQRLAMLKERRDKLARGLNARAHTLLGKEEEQVRVSCVPQGSTAERDASASPCSRSGGTSWRAASTRARTPCWARRRSRCVCRVYRRAPRQSGTPAPRHAQGAEGQAGARPQRARAHPAGQGGGAGACVVCTAGLHGRAGRQRLAMLKERRDKLARGLNARAHTLLGKEEEQVRVSCVPQGSTAERDASASPCSRSGGTSWRAASTRARTPCWARRRSRCVCRVYRRAPRQSGTPAPRHAQGAEGQAGARPQRARAHPAGQGGGAGACVVCTAGLHGRSRCEVCSSQGAAAVTTSKNNRIYYSAI</sequence>
<feature type="region of interest" description="Disordered" evidence="9">
    <location>
        <begin position="1190"/>
        <end position="1224"/>
    </location>
</feature>
<dbReference type="Proteomes" id="UP000494256">
    <property type="component" value="Unassembled WGS sequence"/>
</dbReference>
<feature type="domain" description="SMC hinge" evidence="10">
    <location>
        <begin position="516"/>
        <end position="637"/>
    </location>
</feature>
<feature type="coiled-coil region" evidence="8">
    <location>
        <begin position="735"/>
        <end position="934"/>
    </location>
</feature>
<dbReference type="FunFam" id="3.40.50.300:FF:000278">
    <property type="entry name" value="Structural maintenance of chromosomes 2"/>
    <property type="match status" value="1"/>
</dbReference>
<protein>
    <recommendedName>
        <fullName evidence="10">SMC hinge domain-containing protein</fullName>
    </recommendedName>
</protein>
<proteinExistence type="inferred from homology"/>
<dbReference type="InterPro" id="IPR010935">
    <property type="entry name" value="SMC_hinge"/>
</dbReference>
<evidence type="ECO:0000256" key="8">
    <source>
        <dbReference type="SAM" id="Coils"/>
    </source>
</evidence>
<dbReference type="SUPFAM" id="SSF75553">
    <property type="entry name" value="Smc hinge domain"/>
    <property type="match status" value="1"/>
</dbReference>
<reference evidence="11 12" key="1">
    <citation type="submission" date="2020-04" db="EMBL/GenBank/DDBJ databases">
        <authorList>
            <person name="Wallbank WR R."/>
            <person name="Pardo Diaz C."/>
            <person name="Kozak K."/>
            <person name="Martin S."/>
            <person name="Jiggins C."/>
            <person name="Moest M."/>
            <person name="Warren A I."/>
            <person name="Byers J.R.P. K."/>
            <person name="Montejo-Kovacevich G."/>
            <person name="Yen C E."/>
        </authorList>
    </citation>
    <scope>NUCLEOTIDE SEQUENCE [LARGE SCALE GENOMIC DNA]</scope>
</reference>
<feature type="compositionally biased region" description="Low complexity" evidence="9">
    <location>
        <begin position="1200"/>
        <end position="1213"/>
    </location>
</feature>
<feature type="region of interest" description="Disordered" evidence="9">
    <location>
        <begin position="1470"/>
        <end position="1504"/>
    </location>
</feature>
<feature type="region of interest" description="Disordered" evidence="9">
    <location>
        <begin position="1132"/>
        <end position="1163"/>
    </location>
</feature>
<feature type="compositionally biased region" description="Low complexity" evidence="9">
    <location>
        <begin position="1060"/>
        <end position="1073"/>
    </location>
</feature>
<evidence type="ECO:0000256" key="2">
    <source>
        <dbReference type="ARBA" id="ARBA00005231"/>
    </source>
</evidence>
<feature type="compositionally biased region" description="Low complexity" evidence="9">
    <location>
        <begin position="1480"/>
        <end position="1493"/>
    </location>
</feature>
<dbReference type="Gene3D" id="3.30.70.1620">
    <property type="match status" value="1"/>
</dbReference>
<dbReference type="InterPro" id="IPR036277">
    <property type="entry name" value="SMC_hinge_sf"/>
</dbReference>
<evidence type="ECO:0000256" key="1">
    <source>
        <dbReference type="ARBA" id="ARBA00004123"/>
    </source>
</evidence>
<dbReference type="InterPro" id="IPR027417">
    <property type="entry name" value="P-loop_NTPase"/>
</dbReference>
<feature type="region of interest" description="Disordered" evidence="9">
    <location>
        <begin position="1692"/>
        <end position="1723"/>
    </location>
</feature>
<gene>
    <name evidence="11" type="ORF">APLA_LOCUS7378</name>
</gene>
<dbReference type="Gene3D" id="1.20.1060.20">
    <property type="match status" value="1"/>
</dbReference>
<dbReference type="InterPro" id="IPR003395">
    <property type="entry name" value="RecF/RecN/SMC_N"/>
</dbReference>
<keyword evidence="5 8" id="KW-0175">Coiled coil</keyword>
<keyword evidence="6" id="KW-0226">DNA condensation</keyword>
<feature type="compositionally biased region" description="Polar residues" evidence="9">
    <location>
        <begin position="1153"/>
        <end position="1163"/>
    </location>
</feature>
<dbReference type="Gene3D" id="1.10.287.1490">
    <property type="match status" value="1"/>
</dbReference>
<feature type="compositionally biased region" description="Low complexity" evidence="9">
    <location>
        <begin position="1760"/>
        <end position="1773"/>
    </location>
</feature>
<feature type="region of interest" description="Disordered" evidence="9">
    <location>
        <begin position="1330"/>
        <end position="1364"/>
    </location>
</feature>
<feature type="compositionally biased region" description="Polar residues" evidence="9">
    <location>
        <begin position="1013"/>
        <end position="1025"/>
    </location>
</feature>
<dbReference type="GO" id="GO:0016887">
    <property type="term" value="F:ATP hydrolysis activity"/>
    <property type="evidence" value="ECO:0007669"/>
    <property type="project" value="InterPro"/>
</dbReference>
<feature type="compositionally biased region" description="Polar residues" evidence="9">
    <location>
        <begin position="1293"/>
        <end position="1303"/>
    </location>
</feature>
<feature type="region of interest" description="Disordered" evidence="9">
    <location>
        <begin position="999"/>
        <end position="1030"/>
    </location>
</feature>
<dbReference type="GO" id="GO:0005634">
    <property type="term" value="C:nucleus"/>
    <property type="evidence" value="ECO:0007669"/>
    <property type="project" value="UniProtKB-SubCell"/>
</dbReference>
<feature type="compositionally biased region" description="Polar residues" evidence="9">
    <location>
        <begin position="1713"/>
        <end position="1723"/>
    </location>
</feature>
<dbReference type="SMART" id="SM00968">
    <property type="entry name" value="SMC_hinge"/>
    <property type="match status" value="1"/>
</dbReference>
<feature type="compositionally biased region" description="Polar residues" evidence="9">
    <location>
        <begin position="1573"/>
        <end position="1583"/>
    </location>
</feature>
<evidence type="ECO:0000313" key="11">
    <source>
        <dbReference type="EMBL" id="CAB3236403.1"/>
    </source>
</evidence>
<dbReference type="CDD" id="cd03273">
    <property type="entry name" value="ABC_SMC2_euk"/>
    <property type="match status" value="1"/>
</dbReference>
<dbReference type="SUPFAM" id="SSF52540">
    <property type="entry name" value="P-loop containing nucleoside triphosphate hydrolases"/>
    <property type="match status" value="1"/>
</dbReference>